<feature type="transmembrane region" description="Helical" evidence="2">
    <location>
        <begin position="53"/>
        <end position="75"/>
    </location>
</feature>
<keyword evidence="1" id="KW-0175">Coiled coil</keyword>
<sequence length="109" mass="12152">MNSQDRRKEDLGQRERALHEREAAIRLRELEAELSQSNASAANRDRRSSVGQLQLRTLVQIAKVVGVVAIAGLVLSLVIRVGMFVVTLAVLGGIGWIVYKLFFEPDRPK</sequence>
<evidence type="ECO:0000313" key="3">
    <source>
        <dbReference type="EMBL" id="HGW95316.1"/>
    </source>
</evidence>
<evidence type="ECO:0000256" key="1">
    <source>
        <dbReference type="SAM" id="Coils"/>
    </source>
</evidence>
<keyword evidence="2" id="KW-0812">Transmembrane</keyword>
<reference evidence="3" key="1">
    <citation type="journal article" date="2020" name="mSystems">
        <title>Genome- and Community-Level Interaction Insights into Carbon Utilization and Element Cycling Functions of Hydrothermarchaeota in Hydrothermal Sediment.</title>
        <authorList>
            <person name="Zhou Z."/>
            <person name="Liu Y."/>
            <person name="Xu W."/>
            <person name="Pan J."/>
            <person name="Luo Z.H."/>
            <person name="Li M."/>
        </authorList>
    </citation>
    <scope>NUCLEOTIDE SEQUENCE [LARGE SCALE GENOMIC DNA]</scope>
    <source>
        <strain evidence="3">SpSt-402</strain>
    </source>
</reference>
<feature type="coiled-coil region" evidence="1">
    <location>
        <begin position="20"/>
        <end position="47"/>
    </location>
</feature>
<evidence type="ECO:0000256" key="2">
    <source>
        <dbReference type="SAM" id="Phobius"/>
    </source>
</evidence>
<keyword evidence="2" id="KW-0472">Membrane</keyword>
<evidence type="ECO:0008006" key="4">
    <source>
        <dbReference type="Google" id="ProtNLM"/>
    </source>
</evidence>
<organism evidence="3">
    <name type="scientific">Oscillatoriales cyanobacterium SpSt-402</name>
    <dbReference type="NCBI Taxonomy" id="2282168"/>
    <lineage>
        <taxon>Bacteria</taxon>
        <taxon>Bacillati</taxon>
        <taxon>Cyanobacteriota</taxon>
        <taxon>Cyanophyceae</taxon>
        <taxon>Oscillatoriophycideae</taxon>
        <taxon>Oscillatoriales</taxon>
    </lineage>
</organism>
<protein>
    <recommendedName>
        <fullName evidence="4">DUF3040 domain-containing protein</fullName>
    </recommendedName>
</protein>
<accession>A0A832M6J4</accession>
<feature type="transmembrane region" description="Helical" evidence="2">
    <location>
        <begin position="81"/>
        <end position="103"/>
    </location>
</feature>
<keyword evidence="2" id="KW-1133">Transmembrane helix</keyword>
<dbReference type="EMBL" id="DSRD01000852">
    <property type="protein sequence ID" value="HGW95316.1"/>
    <property type="molecule type" value="Genomic_DNA"/>
</dbReference>
<dbReference type="AlphaFoldDB" id="A0A832M6J4"/>
<proteinExistence type="predicted"/>
<gene>
    <name evidence="3" type="ORF">ENR47_13720</name>
</gene>
<comment type="caution">
    <text evidence="3">The sequence shown here is derived from an EMBL/GenBank/DDBJ whole genome shotgun (WGS) entry which is preliminary data.</text>
</comment>
<name>A0A832M6J4_9CYAN</name>